<protein>
    <submittedName>
        <fullName evidence="2">BgTH12-03122</fullName>
    </submittedName>
</protein>
<sequence length="205" mass="23477">MTIFHISNVGIQGIVRSTATLSQDVGSIPIIMQLTFVIVLMAFLSTQVFAKHKEARIQTYNCGVRLRVKPSQIDTAVKRMERVYKKSSPSCNKKPNLLNKCYKIGVEYLKYRGTYFPSPENDEILLKKAIRFNIFHKKPLNRYFVVARCSNGQFCSFLGIIRWPRFTMNEIKCIRIEKKLPTTILHTGLPQPVAPPGFTSPNSRH</sequence>
<keyword evidence="1" id="KW-0472">Membrane</keyword>
<name>A0A9W4D3G1_BLUGR</name>
<dbReference type="AlphaFoldDB" id="A0A9W4D3G1"/>
<reference evidence="2" key="1">
    <citation type="submission" date="2020-10" db="EMBL/GenBank/DDBJ databases">
        <authorList>
            <person name="Muller C M."/>
        </authorList>
    </citation>
    <scope>NUCLEOTIDE SEQUENCE</scope>
    <source>
        <strain evidence="2">THUN-12</strain>
    </source>
</reference>
<organism evidence="2 3">
    <name type="scientific">Blumeria graminis f. sp. triticale</name>
    <dbReference type="NCBI Taxonomy" id="1689686"/>
    <lineage>
        <taxon>Eukaryota</taxon>
        <taxon>Fungi</taxon>
        <taxon>Dikarya</taxon>
        <taxon>Ascomycota</taxon>
        <taxon>Pezizomycotina</taxon>
        <taxon>Leotiomycetes</taxon>
        <taxon>Erysiphales</taxon>
        <taxon>Erysiphaceae</taxon>
        <taxon>Blumeria</taxon>
    </lineage>
</organism>
<gene>
    <name evidence="2" type="ORF">BGTH12_LOCUS4816</name>
</gene>
<comment type="caution">
    <text evidence="2">The sequence shown here is derived from an EMBL/GenBank/DDBJ whole genome shotgun (WGS) entry which is preliminary data.</text>
</comment>
<accession>A0A9W4D3G1</accession>
<evidence type="ECO:0000313" key="3">
    <source>
        <dbReference type="Proteomes" id="UP000683417"/>
    </source>
</evidence>
<evidence type="ECO:0000256" key="1">
    <source>
        <dbReference type="SAM" id="Phobius"/>
    </source>
</evidence>
<keyword evidence="1" id="KW-1133">Transmembrane helix</keyword>
<evidence type="ECO:0000313" key="2">
    <source>
        <dbReference type="EMBL" id="CAD6503458.1"/>
    </source>
</evidence>
<dbReference type="Proteomes" id="UP000683417">
    <property type="component" value="Unassembled WGS sequence"/>
</dbReference>
<dbReference type="EMBL" id="CAJHIT010000007">
    <property type="protein sequence ID" value="CAD6503458.1"/>
    <property type="molecule type" value="Genomic_DNA"/>
</dbReference>
<proteinExistence type="predicted"/>
<keyword evidence="1" id="KW-0812">Transmembrane</keyword>
<feature type="transmembrane region" description="Helical" evidence="1">
    <location>
        <begin position="30"/>
        <end position="50"/>
    </location>
</feature>